<dbReference type="GO" id="GO:0008270">
    <property type="term" value="F:zinc ion binding"/>
    <property type="evidence" value="ECO:0007669"/>
    <property type="project" value="UniProtKB-KW"/>
</dbReference>
<dbReference type="GO" id="GO:0003700">
    <property type="term" value="F:DNA-binding transcription factor activity"/>
    <property type="evidence" value="ECO:0007669"/>
    <property type="project" value="InterPro"/>
</dbReference>
<keyword evidence="2" id="KW-0863">Zinc-finger</keyword>
<dbReference type="CDD" id="cd06969">
    <property type="entry name" value="NR_DBD_NGFI-B"/>
    <property type="match status" value="1"/>
</dbReference>
<dbReference type="OMA" id="KTRTHCP"/>
<dbReference type="SMART" id="SM00399">
    <property type="entry name" value="ZnF_C4"/>
    <property type="match status" value="1"/>
</dbReference>
<evidence type="ECO:0000313" key="12">
    <source>
        <dbReference type="Proteomes" id="UP000008144"/>
    </source>
</evidence>
<evidence type="ECO:0000256" key="4">
    <source>
        <dbReference type="ARBA" id="ARBA00023015"/>
    </source>
</evidence>
<dbReference type="GeneTree" id="ENSGT00950000183038"/>
<accession>F7AWY0</accession>
<dbReference type="PANTHER" id="PTHR24085:SF4">
    <property type="entry name" value="NUCLEAR HORMONE RECEPTOR HR38-RELATED"/>
    <property type="match status" value="1"/>
</dbReference>
<keyword evidence="5" id="KW-0238">DNA-binding</keyword>
<dbReference type="PRINTS" id="PR00047">
    <property type="entry name" value="STROIDFINGER"/>
</dbReference>
<evidence type="ECO:0000256" key="9">
    <source>
        <dbReference type="SAM" id="MobiDB-lite"/>
    </source>
</evidence>
<reference evidence="11" key="3">
    <citation type="submission" date="2025-08" db="UniProtKB">
        <authorList>
            <consortium name="Ensembl"/>
        </authorList>
    </citation>
    <scope>IDENTIFICATION</scope>
</reference>
<dbReference type="SUPFAM" id="SSF57716">
    <property type="entry name" value="Glucocorticoid receptor-like (DNA-binding domain)"/>
    <property type="match status" value="1"/>
</dbReference>
<keyword evidence="3" id="KW-0862">Zinc</keyword>
<feature type="region of interest" description="Disordered" evidence="9">
    <location>
        <begin position="571"/>
        <end position="596"/>
    </location>
</feature>
<dbReference type="Proteomes" id="UP000008144">
    <property type="component" value="Chromosome 9"/>
</dbReference>
<dbReference type="EMBL" id="EAAA01002976">
    <property type="status" value="NOT_ANNOTATED_CDS"/>
    <property type="molecule type" value="Genomic_DNA"/>
</dbReference>
<evidence type="ECO:0000256" key="3">
    <source>
        <dbReference type="ARBA" id="ARBA00022833"/>
    </source>
</evidence>
<dbReference type="PROSITE" id="PS51030">
    <property type="entry name" value="NUCLEAR_REC_DBD_2"/>
    <property type="match status" value="1"/>
</dbReference>
<feature type="compositionally biased region" description="Polar residues" evidence="9">
    <location>
        <begin position="18"/>
        <end position="27"/>
    </location>
</feature>
<dbReference type="PROSITE" id="PS00031">
    <property type="entry name" value="NUCLEAR_REC_DBD_1"/>
    <property type="match status" value="1"/>
</dbReference>
<keyword evidence="8" id="KW-0539">Nucleus</keyword>
<evidence type="ECO:0000256" key="7">
    <source>
        <dbReference type="ARBA" id="ARBA00023170"/>
    </source>
</evidence>
<evidence type="ECO:0000256" key="6">
    <source>
        <dbReference type="ARBA" id="ARBA00023163"/>
    </source>
</evidence>
<evidence type="ECO:0000259" key="10">
    <source>
        <dbReference type="PROSITE" id="PS51030"/>
    </source>
</evidence>
<dbReference type="GO" id="GO:0043565">
    <property type="term" value="F:sequence-specific DNA binding"/>
    <property type="evidence" value="ECO:0007669"/>
    <property type="project" value="InterPro"/>
</dbReference>
<dbReference type="AlphaFoldDB" id="F7AWY0"/>
<dbReference type="STRING" id="7719.ENSCINP00000019512"/>
<dbReference type="Gene3D" id="3.30.50.10">
    <property type="entry name" value="Erythroid Transcription Factor GATA-1, subunit A"/>
    <property type="match status" value="1"/>
</dbReference>
<keyword evidence="6" id="KW-0804">Transcription</keyword>
<evidence type="ECO:0000313" key="11">
    <source>
        <dbReference type="Ensembl" id="ENSCINP00000019512.3"/>
    </source>
</evidence>
<evidence type="ECO:0000256" key="1">
    <source>
        <dbReference type="ARBA" id="ARBA00022723"/>
    </source>
</evidence>
<evidence type="ECO:0000256" key="5">
    <source>
        <dbReference type="ARBA" id="ARBA00023125"/>
    </source>
</evidence>
<keyword evidence="1" id="KW-0479">Metal-binding</keyword>
<dbReference type="InterPro" id="IPR013088">
    <property type="entry name" value="Znf_NHR/GATA"/>
</dbReference>
<feature type="region of interest" description="Disordered" evidence="9">
    <location>
        <begin position="1"/>
        <end position="27"/>
    </location>
</feature>
<dbReference type="PANTHER" id="PTHR24085">
    <property type="entry name" value="NUCLEAR HORMONE RECEPTOR"/>
    <property type="match status" value="1"/>
</dbReference>
<organism evidence="11 12">
    <name type="scientific">Ciona intestinalis</name>
    <name type="common">Transparent sea squirt</name>
    <name type="synonym">Ascidia intestinalis</name>
    <dbReference type="NCBI Taxonomy" id="7719"/>
    <lineage>
        <taxon>Eukaryota</taxon>
        <taxon>Metazoa</taxon>
        <taxon>Chordata</taxon>
        <taxon>Tunicata</taxon>
        <taxon>Ascidiacea</taxon>
        <taxon>Phlebobranchia</taxon>
        <taxon>Cionidae</taxon>
        <taxon>Ciona</taxon>
    </lineage>
</organism>
<dbReference type="HOGENOM" id="CLU_435189_0_0_1"/>
<reference evidence="11" key="2">
    <citation type="journal article" date="2008" name="Genome Biol.">
        <title>Improved genome assembly and evidence-based global gene model set for the chordate Ciona intestinalis: new insight into intron and operon populations.</title>
        <authorList>
            <person name="Satou Y."/>
            <person name="Mineta K."/>
            <person name="Ogasawara M."/>
            <person name="Sasakura Y."/>
            <person name="Shoguchi E."/>
            <person name="Ueno K."/>
            <person name="Yamada L."/>
            <person name="Matsumoto J."/>
            <person name="Wasserscheid J."/>
            <person name="Dewar K."/>
            <person name="Wiley G.B."/>
            <person name="Macmil S.L."/>
            <person name="Roe B.A."/>
            <person name="Zeller R.W."/>
            <person name="Hastings K.E."/>
            <person name="Lemaire P."/>
            <person name="Lindquist E."/>
            <person name="Endo T."/>
            <person name="Hotta K."/>
            <person name="Inaba K."/>
        </authorList>
    </citation>
    <scope>NUCLEOTIDE SEQUENCE [LARGE SCALE GENOMIC DNA]</scope>
    <source>
        <strain evidence="11">wild type</strain>
    </source>
</reference>
<proteinExistence type="predicted"/>
<dbReference type="Pfam" id="PF00105">
    <property type="entry name" value="zf-C4"/>
    <property type="match status" value="1"/>
</dbReference>
<dbReference type="Ensembl" id="ENSCINT00000019512.3">
    <property type="protein sequence ID" value="ENSCINP00000019512.3"/>
    <property type="gene ID" value="ENSCING00000009596.3"/>
</dbReference>
<dbReference type="InterPro" id="IPR001628">
    <property type="entry name" value="Znf_hrmn_rcpt"/>
</dbReference>
<name>F7AWY0_CIOIN</name>
<evidence type="ECO:0000256" key="2">
    <source>
        <dbReference type="ARBA" id="ARBA00022771"/>
    </source>
</evidence>
<reference evidence="12" key="1">
    <citation type="journal article" date="2002" name="Science">
        <title>The draft genome of Ciona intestinalis: insights into chordate and vertebrate origins.</title>
        <authorList>
            <person name="Dehal P."/>
            <person name="Satou Y."/>
            <person name="Campbell R.K."/>
            <person name="Chapman J."/>
            <person name="Degnan B."/>
            <person name="De Tomaso A."/>
            <person name="Davidson B."/>
            <person name="Di Gregorio A."/>
            <person name="Gelpke M."/>
            <person name="Goodstein D.M."/>
            <person name="Harafuji N."/>
            <person name="Hastings K.E."/>
            <person name="Ho I."/>
            <person name="Hotta K."/>
            <person name="Huang W."/>
            <person name="Kawashima T."/>
            <person name="Lemaire P."/>
            <person name="Martinez D."/>
            <person name="Meinertzhagen I.A."/>
            <person name="Necula S."/>
            <person name="Nonaka M."/>
            <person name="Putnam N."/>
            <person name="Rash S."/>
            <person name="Saiga H."/>
            <person name="Satake M."/>
            <person name="Terry A."/>
            <person name="Yamada L."/>
            <person name="Wang H.G."/>
            <person name="Awazu S."/>
            <person name="Azumi K."/>
            <person name="Boore J."/>
            <person name="Branno M."/>
            <person name="Chin-Bow S."/>
            <person name="DeSantis R."/>
            <person name="Doyle S."/>
            <person name="Francino P."/>
            <person name="Keys D.N."/>
            <person name="Haga S."/>
            <person name="Hayashi H."/>
            <person name="Hino K."/>
            <person name="Imai K.S."/>
            <person name="Inaba K."/>
            <person name="Kano S."/>
            <person name="Kobayashi K."/>
            <person name="Kobayashi M."/>
            <person name="Lee B.I."/>
            <person name="Makabe K.W."/>
            <person name="Manohar C."/>
            <person name="Matassi G."/>
            <person name="Medina M."/>
            <person name="Mochizuki Y."/>
            <person name="Mount S."/>
            <person name="Morishita T."/>
            <person name="Miura S."/>
            <person name="Nakayama A."/>
            <person name="Nishizaka S."/>
            <person name="Nomoto H."/>
            <person name="Ohta F."/>
            <person name="Oishi K."/>
            <person name="Rigoutsos I."/>
            <person name="Sano M."/>
            <person name="Sasaki A."/>
            <person name="Sasakura Y."/>
            <person name="Shoguchi E."/>
            <person name="Shin-i T."/>
            <person name="Spagnuolo A."/>
            <person name="Stainier D."/>
            <person name="Suzuki M.M."/>
            <person name="Tassy O."/>
            <person name="Takatori N."/>
            <person name="Tokuoka M."/>
            <person name="Yagi K."/>
            <person name="Yoshizaki F."/>
            <person name="Wada S."/>
            <person name="Zhang C."/>
            <person name="Hyatt P.D."/>
            <person name="Larimer F."/>
            <person name="Detter C."/>
            <person name="Doggett N."/>
            <person name="Glavina T."/>
            <person name="Hawkins T."/>
            <person name="Richardson P."/>
            <person name="Lucas S."/>
            <person name="Kohara Y."/>
            <person name="Levine M."/>
            <person name="Satoh N."/>
            <person name="Rokhsar D.S."/>
        </authorList>
    </citation>
    <scope>NUCLEOTIDE SEQUENCE [LARGE SCALE GENOMIC DNA]</scope>
</reference>
<feature type="region of interest" description="Disordered" evidence="9">
    <location>
        <begin position="173"/>
        <end position="193"/>
    </location>
</feature>
<feature type="domain" description="Nuclear receptor" evidence="10">
    <location>
        <begin position="484"/>
        <end position="559"/>
    </location>
</feature>
<sequence length="657" mass="72287">MSRIDFSRQLNAAPPSHIGSQDHVSTDNTHSDILASLRAVGGLGNISEDFLGAAVFNGSHENDHQSSSSSSLIGLDDSDTTDLHDSFFDRPISAPVSHQSLFMGHEKLSLEDELFGSPITIQSLSTSGGSMKISSNFDVGQSRPGGKFGNRWHRRAQDVSLAAVVPNSWNTELVSPHQDGSPPDTPGSCTERNLLDRGCLSPDVIESHPAPKLTIVSPPPSPANSTLIQTLESPCGRILDFAVDLKVPKPDVSLFDEDWSENSKRRYFSFDPTNTKPFDYSTNNRPPLIATNSLPMQQTRHSYHTNIPSNQSANSLRRRHDSGNNFSFESLLHSPSPEYLPSHRKLVAKPSYDQEFPSPAGEYSPSTSYNNCTEVSPSLVKSNPNPYFNQTSPNVRYQNSINNKRRRVSLPSAAQNATRFPVLSQRNEVKIEYSALNFKCDFAGFQNQSNVARTSRGSPSLAQVQPQVHTHPSVSQGTYGGFGEGSCAVCGDKARWQHYGVLACEGCKGFFKRSVQKDARYVCLGNSNCPIDKKTRTHCPYCRYQKCLRVGMIKNVVRTDPHQSRRKAAKTKLVSTPSHHCSNPRPIASTGSQHERVPDAHTRPLAVTQPISVTTTPPVLPTYQLAPSTSELQADTMQSIYDTYMRPNFNNSDDAAK</sequence>
<evidence type="ECO:0000256" key="8">
    <source>
        <dbReference type="ARBA" id="ARBA00023242"/>
    </source>
</evidence>
<dbReference type="InParanoid" id="F7AWY0"/>
<protein>
    <recommendedName>
        <fullName evidence="10">Nuclear receptor domain-containing protein</fullName>
    </recommendedName>
</protein>
<dbReference type="FunFam" id="3.30.50.10:FF:000116">
    <property type="entry name" value="Nuclear receptor subfamily 4, group A, member 1"/>
    <property type="match status" value="1"/>
</dbReference>
<reference evidence="11" key="4">
    <citation type="submission" date="2025-09" db="UniProtKB">
        <authorList>
            <consortium name="Ensembl"/>
        </authorList>
    </citation>
    <scope>IDENTIFICATION</scope>
</reference>
<keyword evidence="12" id="KW-1185">Reference proteome</keyword>
<keyword evidence="7" id="KW-0675">Receptor</keyword>
<keyword evidence="4" id="KW-0805">Transcription regulation</keyword>